<reference evidence="3" key="2">
    <citation type="submission" date="2018-12" db="UniProtKB">
        <authorList>
            <consortium name="WormBaseParasite"/>
        </authorList>
    </citation>
    <scope>IDENTIFICATION</scope>
    <source>
        <strain evidence="3">Puerto Rican</strain>
    </source>
</reference>
<keyword evidence="1" id="KW-1133">Transmembrane helix</keyword>
<dbReference type="HOGENOM" id="CLU_1273640_0_0_1"/>
<reference evidence="2" key="1">
    <citation type="journal article" date="2012" name="PLoS Negl. Trop. Dis.">
        <title>A systematically improved high quality genome and transcriptome of the human blood fluke Schistosoma mansoni.</title>
        <authorList>
            <person name="Protasio A.V."/>
            <person name="Tsai I.J."/>
            <person name="Babbage A."/>
            <person name="Nichol S."/>
            <person name="Hunt M."/>
            <person name="Aslett M.A."/>
            <person name="De Silva N."/>
            <person name="Velarde G.S."/>
            <person name="Anderson T.J."/>
            <person name="Clark R.C."/>
            <person name="Davidson C."/>
            <person name="Dillon G.P."/>
            <person name="Holroyd N.E."/>
            <person name="LoVerde P.T."/>
            <person name="Lloyd C."/>
            <person name="McQuillan J."/>
            <person name="Oliveira G."/>
            <person name="Otto T.D."/>
            <person name="Parker-Manuel S.J."/>
            <person name="Quail M.A."/>
            <person name="Wilson R.A."/>
            <person name="Zerlotini A."/>
            <person name="Dunne D.W."/>
            <person name="Berriman M."/>
        </authorList>
    </citation>
    <scope>NUCLEOTIDE SEQUENCE [LARGE SCALE GENOMIC DNA]</scope>
    <source>
        <strain evidence="2">Puerto Rican</strain>
    </source>
</reference>
<evidence type="ECO:0000256" key="1">
    <source>
        <dbReference type="SAM" id="Phobius"/>
    </source>
</evidence>
<dbReference type="AlphaFoldDB" id="G4LW69"/>
<protein>
    <submittedName>
        <fullName evidence="3">Smp_202350</fullName>
    </submittedName>
</protein>
<dbReference type="GeneID" id="29830555"/>
<dbReference type="RefSeq" id="XP_018645515.1">
    <property type="nucleotide sequence ID" value="XM_018791302.1"/>
</dbReference>
<dbReference type="KEGG" id="smm:Smp_202350"/>
<accession>G4LW69</accession>
<keyword evidence="2" id="KW-1185">Reference proteome</keyword>
<keyword evidence="1" id="KW-0812">Transmembrane</keyword>
<keyword evidence="1" id="KW-0472">Membrane</keyword>
<feature type="transmembrane region" description="Helical" evidence="1">
    <location>
        <begin position="162"/>
        <end position="187"/>
    </location>
</feature>
<dbReference type="InParanoid" id="G4LW69"/>
<name>G4LW69_SCHMA</name>
<dbReference type="WBParaSite" id="Smp_202350.1">
    <property type="protein sequence ID" value="Smp_202350.1"/>
    <property type="gene ID" value="Smp_202350"/>
</dbReference>
<dbReference type="Proteomes" id="UP000008854">
    <property type="component" value="Unassembled WGS sequence"/>
</dbReference>
<sequence>MYYQAPDLRQSNNIDESMVRTHASQTNQIRYVDADEFLPISVINSSTNETFLDDTKHNLKRESKIHLVKLFKSRTSVKYDNRQEECVFVMKSYKVFTQHMYITFNLPFASFKCILQSEPLSRLVSTRFSSTVLSMYRNFSLHLKIVSTVYYTSNYKKHNIQLIWGSYGICTITRILSTSILMLIIIIVLQPVDLTSSCIRSHSLCLYSLLSLGFFIG</sequence>
<evidence type="ECO:0000313" key="2">
    <source>
        <dbReference type="Proteomes" id="UP000008854"/>
    </source>
</evidence>
<dbReference type="CTD" id="29830555"/>
<organism evidence="2 3">
    <name type="scientific">Schistosoma mansoni</name>
    <name type="common">Blood fluke</name>
    <dbReference type="NCBI Taxonomy" id="6183"/>
    <lineage>
        <taxon>Eukaryota</taxon>
        <taxon>Metazoa</taxon>
        <taxon>Spiralia</taxon>
        <taxon>Lophotrochozoa</taxon>
        <taxon>Platyhelminthes</taxon>
        <taxon>Trematoda</taxon>
        <taxon>Digenea</taxon>
        <taxon>Strigeidida</taxon>
        <taxon>Schistosomatoidea</taxon>
        <taxon>Schistosomatidae</taxon>
        <taxon>Schistosoma</taxon>
    </lineage>
</organism>
<evidence type="ECO:0000313" key="3">
    <source>
        <dbReference type="WBParaSite" id="Smp_202350.1"/>
    </source>
</evidence>
<proteinExistence type="predicted"/>